<keyword evidence="4" id="KW-1003">Cell membrane</keyword>
<proteinExistence type="inferred from homology"/>
<dbReference type="InterPro" id="IPR017871">
    <property type="entry name" value="ABC_transporter-like_CS"/>
</dbReference>
<keyword evidence="8" id="KW-1278">Translocase</keyword>
<dbReference type="GO" id="GO:0016887">
    <property type="term" value="F:ATP hydrolysis activity"/>
    <property type="evidence" value="ECO:0007669"/>
    <property type="project" value="InterPro"/>
</dbReference>
<organism evidence="11 12">
    <name type="scientific">Antricoccus suffuscus</name>
    <dbReference type="NCBI Taxonomy" id="1629062"/>
    <lineage>
        <taxon>Bacteria</taxon>
        <taxon>Bacillati</taxon>
        <taxon>Actinomycetota</taxon>
        <taxon>Actinomycetes</taxon>
        <taxon>Geodermatophilales</taxon>
        <taxon>Antricoccaceae</taxon>
        <taxon>Antricoccus</taxon>
    </lineage>
</organism>
<evidence type="ECO:0000256" key="5">
    <source>
        <dbReference type="ARBA" id="ARBA00022519"/>
    </source>
</evidence>
<evidence type="ECO:0000313" key="11">
    <source>
        <dbReference type="EMBL" id="PRZ44229.1"/>
    </source>
</evidence>
<dbReference type="GO" id="GO:0015833">
    <property type="term" value="P:peptide transport"/>
    <property type="evidence" value="ECO:0007669"/>
    <property type="project" value="InterPro"/>
</dbReference>
<evidence type="ECO:0000256" key="7">
    <source>
        <dbReference type="ARBA" id="ARBA00022840"/>
    </source>
</evidence>
<dbReference type="Pfam" id="PF00005">
    <property type="entry name" value="ABC_tran"/>
    <property type="match status" value="1"/>
</dbReference>
<protein>
    <submittedName>
        <fullName evidence="11">Oligopeptide/dipeptide ABC transporter ATP-binding protein</fullName>
    </submittedName>
</protein>
<evidence type="ECO:0000256" key="6">
    <source>
        <dbReference type="ARBA" id="ARBA00022741"/>
    </source>
</evidence>
<keyword evidence="5" id="KW-0997">Cell inner membrane</keyword>
<evidence type="ECO:0000256" key="4">
    <source>
        <dbReference type="ARBA" id="ARBA00022475"/>
    </source>
</evidence>
<dbReference type="EMBL" id="PVUE01000001">
    <property type="protein sequence ID" value="PRZ44229.1"/>
    <property type="molecule type" value="Genomic_DNA"/>
</dbReference>
<comment type="subcellular location">
    <subcellularLocation>
        <location evidence="1">Cell membrane</location>
        <topology evidence="1">Peripheral membrane protein</topology>
    </subcellularLocation>
</comment>
<comment type="caution">
    <text evidence="11">The sequence shown here is derived from an EMBL/GenBank/DDBJ whole genome shotgun (WGS) entry which is preliminary data.</text>
</comment>
<keyword evidence="12" id="KW-1185">Reference proteome</keyword>
<dbReference type="GO" id="GO:0005886">
    <property type="term" value="C:plasma membrane"/>
    <property type="evidence" value="ECO:0007669"/>
    <property type="project" value="UniProtKB-SubCell"/>
</dbReference>
<accession>A0A2T1A6K3</accession>
<comment type="similarity">
    <text evidence="2">Belongs to the ABC transporter superfamily.</text>
</comment>
<evidence type="ECO:0000259" key="10">
    <source>
        <dbReference type="PROSITE" id="PS50893"/>
    </source>
</evidence>
<dbReference type="RefSeq" id="WP_202862325.1">
    <property type="nucleotide sequence ID" value="NZ_PVUE01000001.1"/>
</dbReference>
<name>A0A2T1A6K3_9ACTN</name>
<dbReference type="FunFam" id="3.40.50.300:FF:000016">
    <property type="entry name" value="Oligopeptide ABC transporter ATP-binding component"/>
    <property type="match status" value="1"/>
</dbReference>
<dbReference type="InterPro" id="IPR027417">
    <property type="entry name" value="P-loop_NTPase"/>
</dbReference>
<keyword evidence="3" id="KW-0813">Transport</keyword>
<sequence length="342" mass="36347">MNPRIEMTSTSASPTVLDRARLLAVDSLGVSIGGVELLSEVSFSVDAGEVVGLVGESGSGKTLTGLSLMGLLPGSAVVSGSVQFQGKELLAAEPEELRQLRGNELSMIFQEPRASLHPARPIGKQLLDVIRAHEDVSKDVARARAIDLLSQVGLPNPRRTLDSYTYELSGGMCQRVMIAMALICEPALLIADEPTTALDVTIQQQIISLLRNLAEERGISVVLISHNLGVISDICSRVVTMYCGQVANIDSTDGLLRHPQHPYPSALLQASKIDLDKTDDWVGIGGSPANPANPPSGCRFGPRCAYRRDECAAAIPPIAIASTGALTRCIRHAELELVGVTE</sequence>
<dbReference type="AlphaFoldDB" id="A0A2T1A6K3"/>
<dbReference type="PANTHER" id="PTHR43297:SF14">
    <property type="entry name" value="ATPASE AAA-TYPE CORE DOMAIN-CONTAINING PROTEIN"/>
    <property type="match status" value="1"/>
</dbReference>
<dbReference type="SUPFAM" id="SSF52540">
    <property type="entry name" value="P-loop containing nucleoside triphosphate hydrolases"/>
    <property type="match status" value="1"/>
</dbReference>
<evidence type="ECO:0000256" key="2">
    <source>
        <dbReference type="ARBA" id="ARBA00005417"/>
    </source>
</evidence>
<evidence type="ECO:0000256" key="3">
    <source>
        <dbReference type="ARBA" id="ARBA00022448"/>
    </source>
</evidence>
<gene>
    <name evidence="11" type="ORF">CLV47_101354</name>
</gene>
<dbReference type="NCBIfam" id="TIGR01727">
    <property type="entry name" value="oligo_HPY"/>
    <property type="match status" value="1"/>
</dbReference>
<reference evidence="11 12" key="1">
    <citation type="submission" date="2018-03" db="EMBL/GenBank/DDBJ databases">
        <title>Genomic Encyclopedia of Archaeal and Bacterial Type Strains, Phase II (KMG-II): from individual species to whole genera.</title>
        <authorList>
            <person name="Goeker M."/>
        </authorList>
    </citation>
    <scope>NUCLEOTIDE SEQUENCE [LARGE SCALE GENOMIC DNA]</scope>
    <source>
        <strain evidence="11 12">DSM 100065</strain>
    </source>
</reference>
<dbReference type="PANTHER" id="PTHR43297">
    <property type="entry name" value="OLIGOPEPTIDE TRANSPORT ATP-BINDING PROTEIN APPD"/>
    <property type="match status" value="1"/>
</dbReference>
<dbReference type="CDD" id="cd03257">
    <property type="entry name" value="ABC_NikE_OppD_transporters"/>
    <property type="match status" value="1"/>
</dbReference>
<dbReference type="SMART" id="SM00382">
    <property type="entry name" value="AAA"/>
    <property type="match status" value="1"/>
</dbReference>
<keyword evidence="9" id="KW-0472">Membrane</keyword>
<dbReference type="PROSITE" id="PS00211">
    <property type="entry name" value="ABC_TRANSPORTER_1"/>
    <property type="match status" value="1"/>
</dbReference>
<dbReference type="InterPro" id="IPR050388">
    <property type="entry name" value="ABC_Ni/Peptide_Import"/>
</dbReference>
<evidence type="ECO:0000256" key="9">
    <source>
        <dbReference type="ARBA" id="ARBA00023136"/>
    </source>
</evidence>
<dbReference type="Gene3D" id="3.40.50.300">
    <property type="entry name" value="P-loop containing nucleotide triphosphate hydrolases"/>
    <property type="match status" value="1"/>
</dbReference>
<keyword evidence="6" id="KW-0547">Nucleotide-binding</keyword>
<dbReference type="InterPro" id="IPR003593">
    <property type="entry name" value="AAA+_ATPase"/>
</dbReference>
<dbReference type="PROSITE" id="PS50893">
    <property type="entry name" value="ABC_TRANSPORTER_2"/>
    <property type="match status" value="1"/>
</dbReference>
<dbReference type="InterPro" id="IPR003439">
    <property type="entry name" value="ABC_transporter-like_ATP-bd"/>
</dbReference>
<feature type="domain" description="ABC transporter" evidence="10">
    <location>
        <begin position="23"/>
        <end position="268"/>
    </location>
</feature>
<dbReference type="Proteomes" id="UP000237752">
    <property type="component" value="Unassembled WGS sequence"/>
</dbReference>
<evidence type="ECO:0000313" key="12">
    <source>
        <dbReference type="Proteomes" id="UP000237752"/>
    </source>
</evidence>
<evidence type="ECO:0000256" key="1">
    <source>
        <dbReference type="ARBA" id="ARBA00004202"/>
    </source>
</evidence>
<dbReference type="Pfam" id="PF08352">
    <property type="entry name" value="oligo_HPY"/>
    <property type="match status" value="1"/>
</dbReference>
<dbReference type="InterPro" id="IPR013563">
    <property type="entry name" value="Oligopep_ABC_C"/>
</dbReference>
<keyword evidence="7 11" id="KW-0067">ATP-binding</keyword>
<evidence type="ECO:0000256" key="8">
    <source>
        <dbReference type="ARBA" id="ARBA00022967"/>
    </source>
</evidence>
<dbReference type="GO" id="GO:0005524">
    <property type="term" value="F:ATP binding"/>
    <property type="evidence" value="ECO:0007669"/>
    <property type="project" value="UniProtKB-KW"/>
</dbReference>